<evidence type="ECO:0000313" key="2">
    <source>
        <dbReference type="Proteomes" id="UP001165653"/>
    </source>
</evidence>
<name>A0ABT3FY80_9BACT</name>
<proteinExistence type="predicted"/>
<evidence type="ECO:0000313" key="1">
    <source>
        <dbReference type="EMBL" id="MCW1912528.1"/>
    </source>
</evidence>
<protein>
    <submittedName>
        <fullName evidence="1">DUF6210 family protein</fullName>
    </submittedName>
</protein>
<gene>
    <name evidence="1" type="ORF">OJ996_03015</name>
</gene>
<reference evidence="1" key="1">
    <citation type="submission" date="2022-10" db="EMBL/GenBank/DDBJ databases">
        <title>Luteolibacter sp. GHJ8, whole genome shotgun sequencing project.</title>
        <authorList>
            <person name="Zhao G."/>
            <person name="Shen L."/>
        </authorList>
    </citation>
    <scope>NUCLEOTIDE SEQUENCE</scope>
    <source>
        <strain evidence="1">GHJ8</strain>
    </source>
</reference>
<keyword evidence="2" id="KW-1185">Reference proteome</keyword>
<organism evidence="1 2">
    <name type="scientific">Luteolibacter rhizosphaerae</name>
    <dbReference type="NCBI Taxonomy" id="2989719"/>
    <lineage>
        <taxon>Bacteria</taxon>
        <taxon>Pseudomonadati</taxon>
        <taxon>Verrucomicrobiota</taxon>
        <taxon>Verrucomicrobiia</taxon>
        <taxon>Verrucomicrobiales</taxon>
        <taxon>Verrucomicrobiaceae</taxon>
        <taxon>Luteolibacter</taxon>
    </lineage>
</organism>
<dbReference type="Proteomes" id="UP001165653">
    <property type="component" value="Unassembled WGS sequence"/>
</dbReference>
<dbReference type="InterPro" id="IPR046182">
    <property type="entry name" value="DUF6210"/>
</dbReference>
<dbReference type="Pfam" id="PF19715">
    <property type="entry name" value="DUF6210"/>
    <property type="match status" value="1"/>
</dbReference>
<accession>A0ABT3FY80</accession>
<comment type="caution">
    <text evidence="1">The sequence shown here is derived from an EMBL/GenBank/DDBJ whole genome shotgun (WGS) entry which is preliminary data.</text>
</comment>
<dbReference type="EMBL" id="JAPDDR010000002">
    <property type="protein sequence ID" value="MCW1912528.1"/>
    <property type="molecule type" value="Genomic_DNA"/>
</dbReference>
<dbReference type="RefSeq" id="WP_264511012.1">
    <property type="nucleotide sequence ID" value="NZ_JAPDDR010000002.1"/>
</dbReference>
<sequence length="146" mass="15917">MKPKVRLYNHDGLGLIIDFPSGVIYSNQAGGHACLQPEMEGIFVPLSNDDWPISPTDELVAYFTGVKHQGSGASSGIDEEDAAFIEGILCKHRPNGVIKVDRTKLRESYEAWIHVGVLDDGSGSNEEFPGFGPYPRSAVLTWPNSD</sequence>